<organism evidence="2 3">
    <name type="scientific">Nonomuraea solani</name>
    <dbReference type="NCBI Taxonomy" id="1144553"/>
    <lineage>
        <taxon>Bacteria</taxon>
        <taxon>Bacillati</taxon>
        <taxon>Actinomycetota</taxon>
        <taxon>Actinomycetes</taxon>
        <taxon>Streptosporangiales</taxon>
        <taxon>Streptosporangiaceae</taxon>
        <taxon>Nonomuraea</taxon>
    </lineage>
</organism>
<dbReference type="Gene3D" id="3.10.129.10">
    <property type="entry name" value="Hotdog Thioesterase"/>
    <property type="match status" value="1"/>
</dbReference>
<dbReference type="OrthoDB" id="7183822at2"/>
<evidence type="ECO:0000313" key="3">
    <source>
        <dbReference type="Proteomes" id="UP000236732"/>
    </source>
</evidence>
<dbReference type="EMBL" id="FNVT01000018">
    <property type="protein sequence ID" value="SEH00985.1"/>
    <property type="molecule type" value="Genomic_DNA"/>
</dbReference>
<evidence type="ECO:0000259" key="1">
    <source>
        <dbReference type="Pfam" id="PF13452"/>
    </source>
</evidence>
<protein>
    <submittedName>
        <fullName evidence="2">3-methylfumaryl-CoA hydratase</fullName>
    </submittedName>
</protein>
<proteinExistence type="predicted"/>
<dbReference type="InterPro" id="IPR029069">
    <property type="entry name" value="HotDog_dom_sf"/>
</dbReference>
<dbReference type="PANTHER" id="PTHR28152:SF1">
    <property type="entry name" value="HYDROXYACYL-THIOESTER DEHYDRATASE TYPE 2, MITOCHONDRIAL"/>
    <property type="match status" value="1"/>
</dbReference>
<dbReference type="Proteomes" id="UP000236732">
    <property type="component" value="Unassembled WGS sequence"/>
</dbReference>
<dbReference type="PANTHER" id="PTHR28152">
    <property type="entry name" value="HYDROXYACYL-THIOESTER DEHYDRATASE TYPE 2, MITOCHONDRIAL"/>
    <property type="match status" value="1"/>
</dbReference>
<dbReference type="SUPFAM" id="SSF54637">
    <property type="entry name" value="Thioesterase/thiol ester dehydrase-isomerase"/>
    <property type="match status" value="2"/>
</dbReference>
<keyword evidence="3" id="KW-1185">Reference proteome</keyword>
<name>A0A1H6EVN6_9ACTN</name>
<gene>
    <name evidence="2" type="ORF">SAMN05444920_118174</name>
</gene>
<dbReference type="RefSeq" id="WP_103962103.1">
    <property type="nucleotide sequence ID" value="NZ_FNVT01000018.1"/>
</dbReference>
<dbReference type="Pfam" id="PF13452">
    <property type="entry name" value="FAS1_DH_region"/>
    <property type="match status" value="1"/>
</dbReference>
<dbReference type="InterPro" id="IPR052741">
    <property type="entry name" value="Mitochondrial_HTD2"/>
</dbReference>
<sequence>MSWRPHTVVTTETVDPQPVVALSALFDDGTPAIGPGDVLPPLWHWLALARWPRSSALGADGHPARGSFLPPVELPRRMFAGGEVVFHAPLTVGGTVRREARVESVTEKSGRSGLLVVVTVVTSLYDEHDKLAIEERQDLIYRDAGPAASPFPDPPDATPAGAPFTRVGEWAWRFATDPTLLMRFSAATANPHRIHYDWPYATRVEGYPGLVVHGPLMTLALAEVLRLEGHQGGVVRVRHRNRGPLFCGQSAELRRVEDPPLTLGVYGADSEPRSTLTIELEGAGHA</sequence>
<feature type="domain" description="FAS1-like dehydratase" evidence="1">
    <location>
        <begin position="59"/>
        <end position="132"/>
    </location>
</feature>
<dbReference type="InterPro" id="IPR039569">
    <property type="entry name" value="FAS1-like_DH_region"/>
</dbReference>
<accession>A0A1H6EVN6</accession>
<dbReference type="AlphaFoldDB" id="A0A1H6EVN6"/>
<reference evidence="2 3" key="1">
    <citation type="submission" date="2016-10" db="EMBL/GenBank/DDBJ databases">
        <authorList>
            <person name="de Groot N.N."/>
        </authorList>
    </citation>
    <scope>NUCLEOTIDE SEQUENCE [LARGE SCALE GENOMIC DNA]</scope>
    <source>
        <strain evidence="2 3">CGMCC 4.7037</strain>
    </source>
</reference>
<dbReference type="GO" id="GO:0019171">
    <property type="term" value="F:(3R)-hydroxyacyl-[acyl-carrier-protein] dehydratase activity"/>
    <property type="evidence" value="ECO:0007669"/>
    <property type="project" value="TreeGrafter"/>
</dbReference>
<evidence type="ECO:0000313" key="2">
    <source>
        <dbReference type="EMBL" id="SEH00985.1"/>
    </source>
</evidence>